<gene>
    <name evidence="2" type="ORF">GCM10009855_28810</name>
</gene>
<proteinExistence type="predicted"/>
<accession>A0ABN3HSD8</accession>
<keyword evidence="3" id="KW-1185">Reference proteome</keyword>
<reference evidence="2 3" key="1">
    <citation type="journal article" date="2019" name="Int. J. Syst. Evol. Microbiol.">
        <title>The Global Catalogue of Microorganisms (GCM) 10K type strain sequencing project: providing services to taxonomists for standard genome sequencing and annotation.</title>
        <authorList>
            <consortium name="The Broad Institute Genomics Platform"/>
            <consortium name="The Broad Institute Genome Sequencing Center for Infectious Disease"/>
            <person name="Wu L."/>
            <person name="Ma J."/>
        </authorList>
    </citation>
    <scope>NUCLEOTIDE SEQUENCE [LARGE SCALE GENOMIC DNA]</scope>
    <source>
        <strain evidence="2 3">JCM 16227</strain>
    </source>
</reference>
<protein>
    <submittedName>
        <fullName evidence="2">Uncharacterized protein</fullName>
    </submittedName>
</protein>
<feature type="region of interest" description="Disordered" evidence="1">
    <location>
        <begin position="1"/>
        <end position="59"/>
    </location>
</feature>
<evidence type="ECO:0000313" key="3">
    <source>
        <dbReference type="Proteomes" id="UP001501170"/>
    </source>
</evidence>
<evidence type="ECO:0000313" key="2">
    <source>
        <dbReference type="EMBL" id="GAA2386939.1"/>
    </source>
</evidence>
<dbReference type="RefSeq" id="WP_346076934.1">
    <property type="nucleotide sequence ID" value="NZ_BAAARB010000017.1"/>
</dbReference>
<dbReference type="Proteomes" id="UP001501170">
    <property type="component" value="Unassembled WGS sequence"/>
</dbReference>
<name>A0ABN3HSD8_9ACTN</name>
<evidence type="ECO:0000256" key="1">
    <source>
        <dbReference type="SAM" id="MobiDB-lite"/>
    </source>
</evidence>
<sequence length="209" mass="23499">MDKGSGAAGGAAVRPRPGPEGLPQLEQARGQLRLLPPDQRPGWRIGPQLRGQSGRHRQALHRDERGWPLLYNDDTNKPKREESVQLLFKGIVQHYCLANGVRVDREVYLGKGPVDFAFTKSAFERGLLEIKKMTNTDYWNGLEKQLTSYLTSDQCSFGWFLAVRYDDKAVSVSRTNDLPKRTASAAKETGFDLRAEWIDARRKASASNL</sequence>
<organism evidence="2 3">
    <name type="scientific">Gordonia cholesterolivorans</name>
    <dbReference type="NCBI Taxonomy" id="559625"/>
    <lineage>
        <taxon>Bacteria</taxon>
        <taxon>Bacillati</taxon>
        <taxon>Actinomycetota</taxon>
        <taxon>Actinomycetes</taxon>
        <taxon>Mycobacteriales</taxon>
        <taxon>Gordoniaceae</taxon>
        <taxon>Gordonia</taxon>
    </lineage>
</organism>
<comment type="caution">
    <text evidence="2">The sequence shown here is derived from an EMBL/GenBank/DDBJ whole genome shotgun (WGS) entry which is preliminary data.</text>
</comment>
<dbReference type="EMBL" id="BAAARB010000017">
    <property type="protein sequence ID" value="GAA2386939.1"/>
    <property type="molecule type" value="Genomic_DNA"/>
</dbReference>